<keyword evidence="1" id="KW-0812">Transmembrane</keyword>
<gene>
    <name evidence="2" type="ORF">LS80_001930</name>
</gene>
<sequence>MPLQILAFLLESLLYKVLLIFQKCYQSHIDLWFLIHYLGSFHIPILLFARGFVWIVLPFLR</sequence>
<comment type="caution">
    <text evidence="2">The sequence shown here is derived from an EMBL/GenBank/DDBJ whole genome shotgun (WGS) entry which is preliminary data.</text>
</comment>
<dbReference type="Proteomes" id="UP000029861">
    <property type="component" value="Unassembled WGS sequence"/>
</dbReference>
<reference evidence="2 3" key="1">
    <citation type="journal article" date="2014" name="Genome Announc.">
        <title>Draft genome sequences of eight enterohepatic helicobacter species isolated from both laboratory and wild rodents.</title>
        <authorList>
            <person name="Sheh A."/>
            <person name="Shen Z."/>
            <person name="Fox J.G."/>
        </authorList>
    </citation>
    <scope>NUCLEOTIDE SEQUENCE [LARGE SCALE GENOMIC DNA]</scope>
    <source>
        <strain evidence="2 3">ATCC 49310</strain>
    </source>
</reference>
<keyword evidence="1" id="KW-0472">Membrane</keyword>
<protein>
    <submittedName>
        <fullName evidence="2">Uncharacterized protein</fullName>
    </submittedName>
</protein>
<evidence type="ECO:0000313" key="2">
    <source>
        <dbReference type="EMBL" id="TLD99249.1"/>
    </source>
</evidence>
<organism evidence="2 3">
    <name type="scientific">Helicobacter trogontum</name>
    <dbReference type="NCBI Taxonomy" id="50960"/>
    <lineage>
        <taxon>Bacteria</taxon>
        <taxon>Pseudomonadati</taxon>
        <taxon>Campylobacterota</taxon>
        <taxon>Epsilonproteobacteria</taxon>
        <taxon>Campylobacterales</taxon>
        <taxon>Helicobacteraceae</taxon>
        <taxon>Helicobacter</taxon>
    </lineage>
</organism>
<name>A0A4U8TGF5_9HELI</name>
<feature type="transmembrane region" description="Helical" evidence="1">
    <location>
        <begin position="35"/>
        <end position="60"/>
    </location>
</feature>
<evidence type="ECO:0000313" key="3">
    <source>
        <dbReference type="Proteomes" id="UP000029861"/>
    </source>
</evidence>
<evidence type="ECO:0000256" key="1">
    <source>
        <dbReference type="SAM" id="Phobius"/>
    </source>
</evidence>
<proteinExistence type="predicted"/>
<dbReference type="EMBL" id="JRPK02000004">
    <property type="protein sequence ID" value="TLD99249.1"/>
    <property type="molecule type" value="Genomic_DNA"/>
</dbReference>
<keyword evidence="1" id="KW-1133">Transmembrane helix</keyword>
<dbReference type="AlphaFoldDB" id="A0A4U8TGF5"/>
<accession>A0A4U8TGF5</accession>